<comment type="similarity">
    <text evidence="1 7">Belongs to the class I-like SAM-binding methyltransferase superfamily. RsmB/NOP family.</text>
</comment>
<dbReference type="FunFam" id="3.40.50.150:FF:000257">
    <property type="entry name" value="16S rRNA methyltransferase"/>
    <property type="match status" value="1"/>
</dbReference>
<keyword evidence="4 7" id="KW-0949">S-adenosyl-L-methionine</keyword>
<dbReference type="Gene3D" id="1.10.940.10">
    <property type="entry name" value="NusB-like"/>
    <property type="match status" value="1"/>
</dbReference>
<dbReference type="InterPro" id="IPR035926">
    <property type="entry name" value="NusB-like_sf"/>
</dbReference>
<proteinExistence type="inferred from homology"/>
<sequence>MSNSPRRPSKPYRRPRKDPVRILAFEALRAVDERDAYANLVLPPLLDKARAKGEFDARDAALATELVYGTLRWQGTYDAIIAECVDRPLREVDPPVLDVLSLGAHQLLGTRIPTHAGVSATVELARVVLGDGRAKFVNAVLRKVAADDLAGWLDKVAPPYDEDPEEHLGIRHAHPRWVVSALWDALGGGSAGMEELLEADNERPEVTLVARPGRSIADELLTGDAVPGRWSPYAVRLTEGGDPGEVEAVREGRAGVQDEGSQLVALALAAAPLEPAAGRTGGAEAKVRDELWLDGCAGPGGKAALLAALAAQRGARLVAAEKQPHRAGLVGRALEGNPGPYAVVTADATRPAWRPGTFDRVLVDVPCTGLGALRRRPEARWRRQPEDVPGFAPLQRDLLRQALNAVRPGGVVGYATCSPHPAETRAVVDDLVKETGAELLDARPLLPEMPGLGDGPDVQLWPHLHGTDAMYLALLRPAAEGG</sequence>
<evidence type="ECO:0000256" key="4">
    <source>
        <dbReference type="ARBA" id="ARBA00022691"/>
    </source>
</evidence>
<dbReference type="GO" id="GO:0003723">
    <property type="term" value="F:RNA binding"/>
    <property type="evidence" value="ECO:0007669"/>
    <property type="project" value="UniProtKB-UniRule"/>
</dbReference>
<keyword evidence="2 7" id="KW-0489">Methyltransferase</keyword>
<dbReference type="EMBL" id="CP048882">
    <property type="protein sequence ID" value="QPP09873.1"/>
    <property type="molecule type" value="Genomic_DNA"/>
</dbReference>
<feature type="active site" description="Nucleophile" evidence="7">
    <location>
        <position position="417"/>
    </location>
</feature>
<dbReference type="RefSeq" id="WP_197353632.1">
    <property type="nucleotide sequence ID" value="NZ_CP048882.1"/>
</dbReference>
<dbReference type="InterPro" id="IPR049560">
    <property type="entry name" value="MeTrfase_RsmB-F_NOP2_cat"/>
</dbReference>
<dbReference type="InterPro" id="IPR018314">
    <property type="entry name" value="RsmB/NOL1/NOP2-like_CS"/>
</dbReference>
<evidence type="ECO:0000256" key="7">
    <source>
        <dbReference type="PROSITE-ProRule" id="PRU01023"/>
    </source>
</evidence>
<dbReference type="KEGG" id="sbat:G4Z16_29550"/>
<organism evidence="9 10">
    <name type="scientific">Streptomyces bathyalis</name>
    <dbReference type="NCBI Taxonomy" id="2710756"/>
    <lineage>
        <taxon>Bacteria</taxon>
        <taxon>Bacillati</taxon>
        <taxon>Actinomycetota</taxon>
        <taxon>Actinomycetes</taxon>
        <taxon>Kitasatosporales</taxon>
        <taxon>Streptomycetaceae</taxon>
        <taxon>Streptomyces</taxon>
    </lineage>
</organism>
<feature type="domain" description="SAM-dependent MTase RsmB/NOP-type" evidence="8">
    <location>
        <begin position="182"/>
        <end position="478"/>
    </location>
</feature>
<dbReference type="AlphaFoldDB" id="A0A7T1TBE9"/>
<evidence type="ECO:0000256" key="5">
    <source>
        <dbReference type="ARBA" id="ARBA00022884"/>
    </source>
</evidence>
<feature type="binding site" evidence="7">
    <location>
        <position position="364"/>
    </location>
    <ligand>
        <name>S-adenosyl-L-methionine</name>
        <dbReference type="ChEBI" id="CHEBI:59789"/>
    </ligand>
</feature>
<dbReference type="GO" id="GO:0008173">
    <property type="term" value="F:RNA methyltransferase activity"/>
    <property type="evidence" value="ECO:0007669"/>
    <property type="project" value="InterPro"/>
</dbReference>
<dbReference type="FunFam" id="1.10.940.10:FF:000007">
    <property type="entry name" value="rRNA cytosine-C5-methyltransferase"/>
    <property type="match status" value="1"/>
</dbReference>
<dbReference type="PANTHER" id="PTHR22807:SF53">
    <property type="entry name" value="RIBOSOMAL RNA SMALL SUBUNIT METHYLTRANSFERASE B-RELATED"/>
    <property type="match status" value="1"/>
</dbReference>
<dbReference type="PANTHER" id="PTHR22807">
    <property type="entry name" value="NOP2 YEAST -RELATED NOL1/NOP2/FMU SUN DOMAIN-CONTAINING"/>
    <property type="match status" value="1"/>
</dbReference>
<dbReference type="Gene3D" id="3.40.50.150">
    <property type="entry name" value="Vaccinia Virus protein VP39"/>
    <property type="match status" value="1"/>
</dbReference>
<evidence type="ECO:0000256" key="3">
    <source>
        <dbReference type="ARBA" id="ARBA00022679"/>
    </source>
</evidence>
<evidence type="ECO:0000259" key="8">
    <source>
        <dbReference type="PROSITE" id="PS51686"/>
    </source>
</evidence>
<dbReference type="InterPro" id="IPR006027">
    <property type="entry name" value="NusB_RsmB_TIM44"/>
</dbReference>
<dbReference type="Pfam" id="PF01029">
    <property type="entry name" value="NusB"/>
    <property type="match status" value="1"/>
</dbReference>
<comment type="function">
    <text evidence="6">May act as RNA methyltransferase.</text>
</comment>
<keyword evidence="3 7" id="KW-0808">Transferase</keyword>
<evidence type="ECO:0000256" key="6">
    <source>
        <dbReference type="ARBA" id="ARBA00059465"/>
    </source>
</evidence>
<feature type="binding site" evidence="7">
    <location>
        <position position="347"/>
    </location>
    <ligand>
        <name>S-adenosyl-L-methionine</name>
        <dbReference type="ChEBI" id="CHEBI:59789"/>
    </ligand>
</feature>
<dbReference type="PROSITE" id="PS51686">
    <property type="entry name" value="SAM_MT_RSMB_NOP"/>
    <property type="match status" value="1"/>
</dbReference>
<name>A0A7T1TBE9_9ACTN</name>
<dbReference type="InterPro" id="IPR001678">
    <property type="entry name" value="MeTrfase_RsmB-F_NOP2_dom"/>
</dbReference>
<feature type="binding site" evidence="7">
    <location>
        <begin position="296"/>
        <end position="302"/>
    </location>
    <ligand>
        <name>S-adenosyl-L-methionine</name>
        <dbReference type="ChEBI" id="CHEBI:59789"/>
    </ligand>
</feature>
<accession>A0A7T1TBE9</accession>
<dbReference type="GO" id="GO:0006355">
    <property type="term" value="P:regulation of DNA-templated transcription"/>
    <property type="evidence" value="ECO:0007669"/>
    <property type="project" value="InterPro"/>
</dbReference>
<dbReference type="InterPro" id="IPR029063">
    <property type="entry name" value="SAM-dependent_MTases_sf"/>
</dbReference>
<dbReference type="Proteomes" id="UP000595046">
    <property type="component" value="Chromosome"/>
</dbReference>
<keyword evidence="10" id="KW-1185">Reference proteome</keyword>
<dbReference type="InterPro" id="IPR023267">
    <property type="entry name" value="RCMT"/>
</dbReference>
<keyword evidence="5 7" id="KW-0694">RNA-binding</keyword>
<evidence type="ECO:0000256" key="2">
    <source>
        <dbReference type="ARBA" id="ARBA00022603"/>
    </source>
</evidence>
<evidence type="ECO:0000256" key="1">
    <source>
        <dbReference type="ARBA" id="ARBA00007494"/>
    </source>
</evidence>
<dbReference type="SUPFAM" id="SSF48013">
    <property type="entry name" value="NusB-like"/>
    <property type="match status" value="1"/>
</dbReference>
<gene>
    <name evidence="9" type="ORF">G4Z16_29550</name>
</gene>
<dbReference type="Pfam" id="PF01189">
    <property type="entry name" value="Methyltr_RsmB-F"/>
    <property type="match status" value="1"/>
</dbReference>
<evidence type="ECO:0000313" key="9">
    <source>
        <dbReference type="EMBL" id="QPP09873.1"/>
    </source>
</evidence>
<feature type="binding site" evidence="7">
    <location>
        <position position="321"/>
    </location>
    <ligand>
        <name>S-adenosyl-L-methionine</name>
        <dbReference type="ChEBI" id="CHEBI:59789"/>
    </ligand>
</feature>
<dbReference type="PRINTS" id="PR02008">
    <property type="entry name" value="RCMTFAMILY"/>
</dbReference>
<reference evidence="10" key="1">
    <citation type="submission" date="2020-02" db="EMBL/GenBank/DDBJ databases">
        <title>Streptomyces sp. ASO4wet.</title>
        <authorList>
            <person name="Risdian C."/>
            <person name="Landwehr W."/>
            <person name="Schupp P."/>
            <person name="Wink J."/>
        </authorList>
    </citation>
    <scope>NUCLEOTIDE SEQUENCE [LARGE SCALE GENOMIC DNA]</scope>
    <source>
        <strain evidence="10">ASO4wet</strain>
    </source>
</reference>
<dbReference type="GO" id="GO:0001510">
    <property type="term" value="P:RNA methylation"/>
    <property type="evidence" value="ECO:0007669"/>
    <property type="project" value="InterPro"/>
</dbReference>
<dbReference type="PROSITE" id="PS01153">
    <property type="entry name" value="NOL1_NOP2_SUN"/>
    <property type="match status" value="1"/>
</dbReference>
<evidence type="ECO:0000313" key="10">
    <source>
        <dbReference type="Proteomes" id="UP000595046"/>
    </source>
</evidence>
<protein>
    <submittedName>
        <fullName evidence="9">rRNA cytosine-C5-methyltransferase</fullName>
    </submittedName>
</protein>
<dbReference type="SUPFAM" id="SSF53335">
    <property type="entry name" value="S-adenosyl-L-methionine-dependent methyltransferases"/>
    <property type="match status" value="1"/>
</dbReference>